<dbReference type="CDD" id="cd06170">
    <property type="entry name" value="LuxR_C_like"/>
    <property type="match status" value="1"/>
</dbReference>
<keyword evidence="2" id="KW-0238">DNA-binding</keyword>
<dbReference type="SMART" id="SM00421">
    <property type="entry name" value="HTH_LUXR"/>
    <property type="match status" value="1"/>
</dbReference>
<dbReference type="InterPro" id="IPR039420">
    <property type="entry name" value="WalR-like"/>
</dbReference>
<proteinExistence type="predicted"/>
<evidence type="ECO:0000259" key="4">
    <source>
        <dbReference type="PROSITE" id="PS50043"/>
    </source>
</evidence>
<dbReference type="Gene3D" id="3.40.50.2300">
    <property type="match status" value="1"/>
</dbReference>
<dbReference type="PRINTS" id="PR00038">
    <property type="entry name" value="HTHLUXR"/>
</dbReference>
<name>A0A7V2AYW6_RHOMR</name>
<reference evidence="6" key="1">
    <citation type="journal article" date="2020" name="mSystems">
        <title>Genome- and Community-Level Interaction Insights into Carbon Utilization and Element Cycling Functions of Hydrothermarchaeota in Hydrothermal Sediment.</title>
        <authorList>
            <person name="Zhou Z."/>
            <person name="Liu Y."/>
            <person name="Xu W."/>
            <person name="Pan J."/>
            <person name="Luo Z.H."/>
            <person name="Li M."/>
        </authorList>
    </citation>
    <scope>NUCLEOTIDE SEQUENCE [LARGE SCALE GENOMIC DNA]</scope>
    <source>
        <strain evidence="6">SpSt-143</strain>
    </source>
</reference>
<dbReference type="PROSITE" id="PS50043">
    <property type="entry name" value="HTH_LUXR_2"/>
    <property type="match status" value="1"/>
</dbReference>
<accession>A0A7V2AYW6</accession>
<keyword evidence="1 3" id="KW-0597">Phosphoprotein</keyword>
<evidence type="ECO:0000256" key="2">
    <source>
        <dbReference type="ARBA" id="ARBA00023125"/>
    </source>
</evidence>
<gene>
    <name evidence="6" type="ORF">ENO59_01500</name>
</gene>
<evidence type="ECO:0000313" key="6">
    <source>
        <dbReference type="EMBL" id="HER95188.1"/>
    </source>
</evidence>
<feature type="domain" description="Response regulatory" evidence="5">
    <location>
        <begin position="4"/>
        <end position="120"/>
    </location>
</feature>
<dbReference type="SUPFAM" id="SSF46894">
    <property type="entry name" value="C-terminal effector domain of the bipartite response regulators"/>
    <property type="match status" value="1"/>
</dbReference>
<dbReference type="InterPro" id="IPR011006">
    <property type="entry name" value="CheY-like_superfamily"/>
</dbReference>
<dbReference type="AlphaFoldDB" id="A0A7V2AYW6"/>
<dbReference type="GO" id="GO:0000160">
    <property type="term" value="P:phosphorelay signal transduction system"/>
    <property type="evidence" value="ECO:0007669"/>
    <property type="project" value="InterPro"/>
</dbReference>
<dbReference type="InterPro" id="IPR000792">
    <property type="entry name" value="Tscrpt_reg_LuxR_C"/>
</dbReference>
<evidence type="ECO:0000256" key="1">
    <source>
        <dbReference type="ARBA" id="ARBA00022553"/>
    </source>
</evidence>
<dbReference type="Pfam" id="PF00196">
    <property type="entry name" value="GerE"/>
    <property type="match status" value="1"/>
</dbReference>
<dbReference type="SUPFAM" id="SSF52172">
    <property type="entry name" value="CheY-like"/>
    <property type="match status" value="1"/>
</dbReference>
<dbReference type="PROSITE" id="PS50110">
    <property type="entry name" value="RESPONSE_REGULATORY"/>
    <property type="match status" value="1"/>
</dbReference>
<dbReference type="EMBL" id="DSGB01000002">
    <property type="protein sequence ID" value="HER95188.1"/>
    <property type="molecule type" value="Genomic_DNA"/>
</dbReference>
<feature type="modified residue" description="4-aspartylphosphate" evidence="3">
    <location>
        <position position="55"/>
    </location>
</feature>
<dbReference type="PANTHER" id="PTHR43214">
    <property type="entry name" value="TWO-COMPONENT RESPONSE REGULATOR"/>
    <property type="match status" value="1"/>
</dbReference>
<protein>
    <submittedName>
        <fullName evidence="6">Response regulator transcription factor</fullName>
    </submittedName>
</protein>
<dbReference type="GO" id="GO:0006355">
    <property type="term" value="P:regulation of DNA-templated transcription"/>
    <property type="evidence" value="ECO:0007669"/>
    <property type="project" value="InterPro"/>
</dbReference>
<evidence type="ECO:0000256" key="3">
    <source>
        <dbReference type="PROSITE-ProRule" id="PRU00169"/>
    </source>
</evidence>
<comment type="caution">
    <text evidence="6">The sequence shown here is derived from an EMBL/GenBank/DDBJ whole genome shotgun (WGS) entry which is preliminary data.</text>
</comment>
<sequence>MKKRILIVDDHPLVRKGLALTLEAEPDLEVCAQAASAEEALGLLDKVQPDLAIVDISLPGMSGLELIKHLQAWKQHLPVLVISRHDEALYAERAIRAGARGYVMKVEAVEVIVKAVRRVLAGGLYVSEELSERLLLSMTGHRRALETRSPVELLSDRELEVFELTGRGLTTREIAERLHLSVKTVESYRARIKAKLGLRTAAELMQHAVQWVENEGSA</sequence>
<dbReference type="CDD" id="cd17535">
    <property type="entry name" value="REC_NarL-like"/>
    <property type="match status" value="1"/>
</dbReference>
<dbReference type="SMART" id="SM00448">
    <property type="entry name" value="REC"/>
    <property type="match status" value="1"/>
</dbReference>
<dbReference type="GO" id="GO:0003677">
    <property type="term" value="F:DNA binding"/>
    <property type="evidence" value="ECO:0007669"/>
    <property type="project" value="UniProtKB-KW"/>
</dbReference>
<dbReference type="PANTHER" id="PTHR43214:SF43">
    <property type="entry name" value="TWO-COMPONENT RESPONSE REGULATOR"/>
    <property type="match status" value="1"/>
</dbReference>
<organism evidence="6">
    <name type="scientific">Rhodothermus marinus</name>
    <name type="common">Rhodothermus obamensis</name>
    <dbReference type="NCBI Taxonomy" id="29549"/>
    <lineage>
        <taxon>Bacteria</taxon>
        <taxon>Pseudomonadati</taxon>
        <taxon>Rhodothermota</taxon>
        <taxon>Rhodothermia</taxon>
        <taxon>Rhodothermales</taxon>
        <taxon>Rhodothermaceae</taxon>
        <taxon>Rhodothermus</taxon>
    </lineage>
</organism>
<dbReference type="PROSITE" id="PS00622">
    <property type="entry name" value="HTH_LUXR_1"/>
    <property type="match status" value="1"/>
</dbReference>
<feature type="domain" description="HTH luxR-type" evidence="4">
    <location>
        <begin position="147"/>
        <end position="212"/>
    </location>
</feature>
<dbReference type="InterPro" id="IPR001789">
    <property type="entry name" value="Sig_transdc_resp-reg_receiver"/>
</dbReference>
<dbReference type="InterPro" id="IPR016032">
    <property type="entry name" value="Sig_transdc_resp-reg_C-effctor"/>
</dbReference>
<dbReference type="InterPro" id="IPR058245">
    <property type="entry name" value="NreC/VraR/RcsB-like_REC"/>
</dbReference>
<evidence type="ECO:0000259" key="5">
    <source>
        <dbReference type="PROSITE" id="PS50110"/>
    </source>
</evidence>
<dbReference type="Pfam" id="PF00072">
    <property type="entry name" value="Response_reg"/>
    <property type="match status" value="1"/>
</dbReference>